<feature type="region of interest" description="Disordered" evidence="10">
    <location>
        <begin position="20"/>
        <end position="39"/>
    </location>
</feature>
<keyword evidence="12" id="KW-1185">Reference proteome</keyword>
<evidence type="ECO:0000256" key="6">
    <source>
        <dbReference type="ARBA" id="ARBA00022989"/>
    </source>
</evidence>
<dbReference type="PANTHER" id="PTHR45667">
    <property type="entry name" value="S-ADENOSYLMETHIONINE MITOCHONDRIAL CARRIER PROTEIN"/>
    <property type="match status" value="1"/>
</dbReference>
<dbReference type="AlphaFoldDB" id="A0A2V0P137"/>
<feature type="repeat" description="Solcar" evidence="8">
    <location>
        <begin position="270"/>
        <end position="356"/>
    </location>
</feature>
<evidence type="ECO:0000256" key="1">
    <source>
        <dbReference type="ARBA" id="ARBA00004141"/>
    </source>
</evidence>
<sequence>MERDNEMQFALQRGGKMLLQTGTPASLPRASANGATKRRVRMSRPSAFASMSMAGCSGAPAAEPATRPMPAFMLASAAEAAAPPPNVPTWRVVVGNLLAGAVAGCAVEGALYPIDTIKTRLQAMIGGGGFKALLESGGGKGLYAGVWGNLAGVVPSSALFMCVYEPVKQEVYRRTGDAESFWGPVWAGVAAGAAASLTRVPTEVVKQRLQTREFAGAAQAVRTILTKEGVRGLYAGYGAFLLRDLPFDAIEFVAYEQFKQAAKRSLGRDPNAAEVSLIGALAGGVTGIVTTPLDVLKTRLMTQGASGRYKNLVDATLTIARTEGWAAFLSGWQPRLIWISLGGFVFFPALEAAKQAFGPAGGLLTPPPPETGFVIEELEMRDIRAAKDKKKACCEEKKKE</sequence>
<keyword evidence="5" id="KW-0677">Repeat</keyword>
<protein>
    <submittedName>
        <fullName evidence="11">S-adenosylmethionine carrier protein</fullName>
    </submittedName>
</protein>
<comment type="subcellular location">
    <subcellularLocation>
        <location evidence="1">Membrane</location>
        <topology evidence="1">Multi-pass membrane protein</topology>
    </subcellularLocation>
</comment>
<keyword evidence="6" id="KW-1133">Transmembrane helix</keyword>
<dbReference type="OrthoDB" id="276989at2759"/>
<dbReference type="FunCoup" id="A0A2V0P137">
    <property type="interactions" value="2063"/>
</dbReference>
<evidence type="ECO:0000256" key="4">
    <source>
        <dbReference type="ARBA" id="ARBA00022692"/>
    </source>
</evidence>
<dbReference type="InterPro" id="IPR018108">
    <property type="entry name" value="MCP_transmembrane"/>
</dbReference>
<feature type="repeat" description="Solcar" evidence="8">
    <location>
        <begin position="91"/>
        <end position="170"/>
    </location>
</feature>
<gene>
    <name evidence="11" type="ORF">Rsub_04303</name>
</gene>
<evidence type="ECO:0000256" key="7">
    <source>
        <dbReference type="ARBA" id="ARBA00023136"/>
    </source>
</evidence>
<dbReference type="Proteomes" id="UP000247498">
    <property type="component" value="Unassembled WGS sequence"/>
</dbReference>
<evidence type="ECO:0000256" key="8">
    <source>
        <dbReference type="PROSITE-ProRule" id="PRU00282"/>
    </source>
</evidence>
<dbReference type="InterPro" id="IPR002067">
    <property type="entry name" value="MCP"/>
</dbReference>
<dbReference type="InterPro" id="IPR023395">
    <property type="entry name" value="MCP_dom_sf"/>
</dbReference>
<dbReference type="EMBL" id="BDRX01000025">
    <property type="protein sequence ID" value="GBF91563.1"/>
    <property type="molecule type" value="Genomic_DNA"/>
</dbReference>
<dbReference type="SUPFAM" id="SSF103506">
    <property type="entry name" value="Mitochondrial carrier"/>
    <property type="match status" value="1"/>
</dbReference>
<evidence type="ECO:0000313" key="11">
    <source>
        <dbReference type="EMBL" id="GBF91563.1"/>
    </source>
</evidence>
<dbReference type="Pfam" id="PF00153">
    <property type="entry name" value="Mito_carr"/>
    <property type="match status" value="3"/>
</dbReference>
<evidence type="ECO:0000256" key="9">
    <source>
        <dbReference type="RuleBase" id="RU000488"/>
    </source>
</evidence>
<organism evidence="11 12">
    <name type="scientific">Raphidocelis subcapitata</name>
    <dbReference type="NCBI Taxonomy" id="307507"/>
    <lineage>
        <taxon>Eukaryota</taxon>
        <taxon>Viridiplantae</taxon>
        <taxon>Chlorophyta</taxon>
        <taxon>core chlorophytes</taxon>
        <taxon>Chlorophyceae</taxon>
        <taxon>CS clade</taxon>
        <taxon>Sphaeropleales</taxon>
        <taxon>Selenastraceae</taxon>
        <taxon>Raphidocelis</taxon>
    </lineage>
</organism>
<keyword evidence="3 9" id="KW-0813">Transport</keyword>
<evidence type="ECO:0000313" key="12">
    <source>
        <dbReference type="Proteomes" id="UP000247498"/>
    </source>
</evidence>
<evidence type="ECO:0000256" key="2">
    <source>
        <dbReference type="ARBA" id="ARBA00006375"/>
    </source>
</evidence>
<dbReference type="GO" id="GO:0016020">
    <property type="term" value="C:membrane"/>
    <property type="evidence" value="ECO:0007669"/>
    <property type="project" value="UniProtKB-SubCell"/>
</dbReference>
<dbReference type="Gene3D" id="1.50.40.10">
    <property type="entry name" value="Mitochondrial carrier domain"/>
    <property type="match status" value="1"/>
</dbReference>
<feature type="repeat" description="Solcar" evidence="8">
    <location>
        <begin position="179"/>
        <end position="261"/>
    </location>
</feature>
<dbReference type="GO" id="GO:0055085">
    <property type="term" value="P:transmembrane transport"/>
    <property type="evidence" value="ECO:0007669"/>
    <property type="project" value="InterPro"/>
</dbReference>
<evidence type="ECO:0000256" key="3">
    <source>
        <dbReference type="ARBA" id="ARBA00022448"/>
    </source>
</evidence>
<evidence type="ECO:0000256" key="10">
    <source>
        <dbReference type="SAM" id="MobiDB-lite"/>
    </source>
</evidence>
<comment type="similarity">
    <text evidence="2 9">Belongs to the mitochondrial carrier (TC 2.A.29) family.</text>
</comment>
<keyword evidence="4 8" id="KW-0812">Transmembrane</keyword>
<dbReference type="InParanoid" id="A0A2V0P137"/>
<dbReference type="PROSITE" id="PS50920">
    <property type="entry name" value="SOLCAR"/>
    <property type="match status" value="3"/>
</dbReference>
<name>A0A2V0P137_9CHLO</name>
<reference evidence="11 12" key="1">
    <citation type="journal article" date="2018" name="Sci. Rep.">
        <title>Raphidocelis subcapitata (=Pseudokirchneriella subcapitata) provides an insight into genome evolution and environmental adaptations in the Sphaeropleales.</title>
        <authorList>
            <person name="Suzuki S."/>
            <person name="Yamaguchi H."/>
            <person name="Nakajima N."/>
            <person name="Kawachi M."/>
        </authorList>
    </citation>
    <scope>NUCLEOTIDE SEQUENCE [LARGE SCALE GENOMIC DNA]</scope>
    <source>
        <strain evidence="11 12">NIES-35</strain>
    </source>
</reference>
<dbReference type="PRINTS" id="PR00926">
    <property type="entry name" value="MITOCARRIER"/>
</dbReference>
<accession>A0A2V0P137</accession>
<evidence type="ECO:0000256" key="5">
    <source>
        <dbReference type="ARBA" id="ARBA00022737"/>
    </source>
</evidence>
<comment type="caution">
    <text evidence="11">The sequence shown here is derived from an EMBL/GenBank/DDBJ whole genome shotgun (WGS) entry which is preliminary data.</text>
</comment>
<keyword evidence="7 8" id="KW-0472">Membrane</keyword>
<proteinExistence type="inferred from homology"/>